<reference evidence="2" key="2">
    <citation type="submission" date="2022-06" db="UniProtKB">
        <authorList>
            <consortium name="EnsemblMetazoa"/>
        </authorList>
    </citation>
    <scope>IDENTIFICATION</scope>
    <source>
        <strain evidence="2">DF5081</strain>
    </source>
</reference>
<dbReference type="Proteomes" id="UP000005237">
    <property type="component" value="Unassembled WGS sequence"/>
</dbReference>
<dbReference type="EnsemblMetazoa" id="CJA43078.1">
    <property type="protein sequence ID" value="CJA43078.1"/>
    <property type="gene ID" value="WBGene00218926"/>
</dbReference>
<reference evidence="3" key="1">
    <citation type="submission" date="2010-08" db="EMBL/GenBank/DDBJ databases">
        <authorList>
            <consortium name="Caenorhabditis japonica Sequencing Consortium"/>
            <person name="Wilson R.K."/>
        </authorList>
    </citation>
    <scope>NUCLEOTIDE SEQUENCE [LARGE SCALE GENOMIC DNA]</scope>
    <source>
        <strain evidence="3">DF5081</strain>
    </source>
</reference>
<dbReference type="AlphaFoldDB" id="A0A8R1EXT9"/>
<organism evidence="2 3">
    <name type="scientific">Caenorhabditis japonica</name>
    <dbReference type="NCBI Taxonomy" id="281687"/>
    <lineage>
        <taxon>Eukaryota</taxon>
        <taxon>Metazoa</taxon>
        <taxon>Ecdysozoa</taxon>
        <taxon>Nematoda</taxon>
        <taxon>Chromadorea</taxon>
        <taxon>Rhabditida</taxon>
        <taxon>Rhabditina</taxon>
        <taxon>Rhabditomorpha</taxon>
        <taxon>Rhabditoidea</taxon>
        <taxon>Rhabditidae</taxon>
        <taxon>Peloderinae</taxon>
        <taxon>Caenorhabditis</taxon>
    </lineage>
</organism>
<accession>A0A8R1EXT9</accession>
<sequence>ESPHYQTYLRAKEENPTTRRSDCC</sequence>
<keyword evidence="3" id="KW-1185">Reference proteome</keyword>
<feature type="region of interest" description="Disordered" evidence="1">
    <location>
        <begin position="1"/>
        <end position="24"/>
    </location>
</feature>
<protein>
    <submittedName>
        <fullName evidence="2">Uncharacterized protein</fullName>
    </submittedName>
</protein>
<evidence type="ECO:0000256" key="1">
    <source>
        <dbReference type="SAM" id="MobiDB-lite"/>
    </source>
</evidence>
<feature type="compositionally biased region" description="Basic and acidic residues" evidence="1">
    <location>
        <begin position="10"/>
        <end position="24"/>
    </location>
</feature>
<proteinExistence type="predicted"/>
<evidence type="ECO:0000313" key="2">
    <source>
        <dbReference type="EnsemblMetazoa" id="CJA43078.1"/>
    </source>
</evidence>
<evidence type="ECO:0000313" key="3">
    <source>
        <dbReference type="Proteomes" id="UP000005237"/>
    </source>
</evidence>
<name>A0A8R1EXT9_CAEJA</name>